<protein>
    <recommendedName>
        <fullName evidence="2">Tetratricopeptide repeat-containing protein</fullName>
    </recommendedName>
</protein>
<dbReference type="SUPFAM" id="SSF48452">
    <property type="entry name" value="TPR-like"/>
    <property type="match status" value="1"/>
</dbReference>
<dbReference type="EMBL" id="GDID01002114">
    <property type="protein sequence ID" value="JAP94492.1"/>
    <property type="molecule type" value="Transcribed_RNA"/>
</dbReference>
<accession>A0A146KCI3</accession>
<reference evidence="1" key="1">
    <citation type="submission" date="2015-07" db="EMBL/GenBank/DDBJ databases">
        <title>Adaptation to a free-living lifestyle via gene acquisitions in the diplomonad Trepomonas sp. PC1.</title>
        <authorList>
            <person name="Xu F."/>
            <person name="Jerlstrom-Hultqvist J."/>
            <person name="Kolisko M."/>
            <person name="Simpson A.G.B."/>
            <person name="Roger A.J."/>
            <person name="Svard S.G."/>
            <person name="Andersson J.O."/>
        </authorList>
    </citation>
    <scope>NUCLEOTIDE SEQUENCE</scope>
    <source>
        <strain evidence="1">PC1</strain>
    </source>
</reference>
<name>A0A146KCI3_9EUKA</name>
<proteinExistence type="predicted"/>
<dbReference type="AlphaFoldDB" id="A0A146KCI3"/>
<dbReference type="InterPro" id="IPR011990">
    <property type="entry name" value="TPR-like_helical_dom_sf"/>
</dbReference>
<feature type="non-terminal residue" evidence="1">
    <location>
        <position position="1"/>
    </location>
</feature>
<feature type="non-terminal residue" evidence="1">
    <location>
        <position position="1059"/>
    </location>
</feature>
<evidence type="ECO:0000313" key="1">
    <source>
        <dbReference type="EMBL" id="JAP94492.1"/>
    </source>
</evidence>
<sequence length="1059" mass="123142">FNLLELTQLPELFQQPEELYIMLLDFIYTDRYNCIQQYEAIIQYCTEENNYLVNIPAQLQILNNQISPMQFVHAILLIIVTQVASKQYELANKFALALKNDVSTQIQDYHLQDLIKLTYSTSVSTSKIFTKKLPNLLFYQNCAVMIASITFEGVNDYQKAAQIIEVAYKEDVSIALSYLRLRFNATFSYNNQFSAPLMEQAQYGLKELQVLIGDIQTKKYQHNFFNYEPRLTKYICKLYQTRINSLLNKADTANNQFPELWQLAPDEESYEETISLYLDNFVRYALPQQKEAMLITLNPVNLFMLQSRSNIVDQAIQTASELSQQQDHEGVQAVAMYYLGVFYILKKDLKQALEYMKIAKKINNQIYKYPSEMVILTWLPQMIDFDILCLMCLIGHEELQFCNTKDYFEKLLQKNSILLKLSPDRQQICMAMQVLMTCQVAQHTQDLSEVIPMLVKTGMIDDGFCRVNKMMYVDHNESNIHVLVQIYVLAEQLLAKQHQEAAKNCQQHLSWLVDEFKTELAYVVDKQIVEVDMTPQTGSMLPNPLQMKTNKKSTLIQQLNKYILKIAPPTTESRSLQVMVKTFQSQMESAFGLVNMLKHGVVQFLFKIYRRQDLDQLEQQIESEAEYQVQLKAFLYIRQNQHQKALQILQQEIERIDGQGDVRDAQGVLYQLVAKILATQNRLEEAKQILDLISQSFSVEYVNQQSAALDLALVNYKMGDLQKCLQILEPFDTNYAKLLKCAIILQQFQQQIDSVAMTQMLSTIFGELSVLDLTVIKLQCDLDKMTENELDQSLKVLLEHLQLILQQFQKPKQFCVQFNQFCLKLVRSDSIHVCLQPELSKSVFFSDFFDQKAMSTYLVTLIITVALVLNLDSQLPYDLLEQFFIYSGQQFDDSWVQNLIVFMVKQQKPENVENLLKFTSEQTQQKFLEQTTSSEILICEKQKVNEFELQFVNQKYKFGLVNPAFKIQIPQFLGDEFLNPLNQVTFDDFINQKPKLRPQERGLNDVIIAEFGGIEPNQIHVERNEMQEEHVQQSIKRAPSARPLLRIQKAKLEKDKKPP</sequence>
<evidence type="ECO:0008006" key="2">
    <source>
        <dbReference type="Google" id="ProtNLM"/>
    </source>
</evidence>
<organism evidence="1">
    <name type="scientific">Trepomonas sp. PC1</name>
    <dbReference type="NCBI Taxonomy" id="1076344"/>
    <lineage>
        <taxon>Eukaryota</taxon>
        <taxon>Metamonada</taxon>
        <taxon>Diplomonadida</taxon>
        <taxon>Hexamitidae</taxon>
        <taxon>Hexamitinae</taxon>
        <taxon>Trepomonas</taxon>
    </lineage>
</organism>
<gene>
    <name evidence="1" type="ORF">TPC1_12836</name>
</gene>
<dbReference type="Gene3D" id="1.25.40.10">
    <property type="entry name" value="Tetratricopeptide repeat domain"/>
    <property type="match status" value="1"/>
</dbReference>